<dbReference type="Proteomes" id="UP000002277">
    <property type="component" value="Chromosome 5"/>
</dbReference>
<dbReference type="GeneTree" id="ENSGT00940000158373"/>
<accession>A0A2I3TBJ2</accession>
<proteinExistence type="predicted"/>
<evidence type="ECO:0000313" key="3">
    <source>
        <dbReference type="VGNC" id="VGNC:4209"/>
    </source>
</evidence>
<accession>A0A2J8KIZ3</accession>
<dbReference type="Bgee" id="ENSPTRG00000017145">
    <property type="expression patterns" value="Expressed in testis and 17 other cell types or tissues"/>
</dbReference>
<reference evidence="1 2" key="1">
    <citation type="journal article" date="2005" name="Nature">
        <title>Initial sequence of the chimpanzee genome and comparison with the human genome.</title>
        <authorList>
            <consortium name="Chimpanzee sequencing and analysis consortium"/>
        </authorList>
    </citation>
    <scope>NUCLEOTIDE SEQUENCE [LARGE SCALE GENOMIC DNA]</scope>
</reference>
<reference evidence="1" key="2">
    <citation type="submission" date="2025-08" db="UniProtKB">
        <authorList>
            <consortium name="Ensembl"/>
        </authorList>
    </citation>
    <scope>IDENTIFICATION</scope>
</reference>
<evidence type="ECO:0000313" key="1">
    <source>
        <dbReference type="Ensembl" id="ENSPTRP00000086244.1"/>
    </source>
</evidence>
<gene>
    <name evidence="1 3" type="primary">TRIM36</name>
</gene>
<dbReference type="Ensembl" id="ENSPTRT00000096922.1">
    <property type="protein sequence ID" value="ENSPTRP00000086244.1"/>
    <property type="gene ID" value="ENSPTRG00000017145.5"/>
</dbReference>
<name>A0A2I3TBJ2_PANTR</name>
<keyword evidence="2" id="KW-1185">Reference proteome</keyword>
<dbReference type="VGNC" id="VGNC:4209">
    <property type="gene designation" value="TRIM36"/>
</dbReference>
<sequence length="62" mass="6888">MSESGEMSEFGYIMELIAKGKASAMGLQQTHEHSRLTSKGGEARCPFEISEVGKQSLPRRTW</sequence>
<organism evidence="1 2">
    <name type="scientific">Pan troglodytes</name>
    <name type="common">Chimpanzee</name>
    <dbReference type="NCBI Taxonomy" id="9598"/>
    <lineage>
        <taxon>Eukaryota</taxon>
        <taxon>Metazoa</taxon>
        <taxon>Chordata</taxon>
        <taxon>Craniata</taxon>
        <taxon>Vertebrata</taxon>
        <taxon>Euteleostomi</taxon>
        <taxon>Mammalia</taxon>
        <taxon>Eutheria</taxon>
        <taxon>Euarchontoglires</taxon>
        <taxon>Primates</taxon>
        <taxon>Haplorrhini</taxon>
        <taxon>Catarrhini</taxon>
        <taxon>Hominidae</taxon>
        <taxon>Pan</taxon>
    </lineage>
</organism>
<protein>
    <submittedName>
        <fullName evidence="1">Tripartite motif containing 36</fullName>
    </submittedName>
</protein>
<evidence type="ECO:0000313" key="2">
    <source>
        <dbReference type="Proteomes" id="UP000002277"/>
    </source>
</evidence>
<dbReference type="EMBL" id="AACZ04009995">
    <property type="status" value="NOT_ANNOTATED_CDS"/>
    <property type="molecule type" value="Genomic_DNA"/>
</dbReference>
<dbReference type="AlphaFoldDB" id="A0A2I3TBJ2"/>
<reference evidence="1" key="3">
    <citation type="submission" date="2025-09" db="UniProtKB">
        <authorList>
            <consortium name="Ensembl"/>
        </authorList>
    </citation>
    <scope>IDENTIFICATION</scope>
</reference>